<keyword evidence="2" id="KW-1185">Reference proteome</keyword>
<reference evidence="1 2" key="1">
    <citation type="journal article" date="2019" name="Int. J. Syst. Evol. Microbiol.">
        <title>The Global Catalogue of Microorganisms (GCM) 10K type strain sequencing project: providing services to taxonomists for standard genome sequencing and annotation.</title>
        <authorList>
            <consortium name="The Broad Institute Genomics Platform"/>
            <consortium name="The Broad Institute Genome Sequencing Center for Infectious Disease"/>
            <person name="Wu L."/>
            <person name="Ma J."/>
        </authorList>
    </citation>
    <scope>NUCLEOTIDE SEQUENCE [LARGE SCALE GENOMIC DNA]</scope>
    <source>
        <strain evidence="1 2">GX26</strain>
    </source>
</reference>
<dbReference type="AlphaFoldDB" id="A0ABD5VEE2"/>
<name>A0ABD5VEE2_9EURY</name>
<dbReference type="Proteomes" id="UP001596395">
    <property type="component" value="Unassembled WGS sequence"/>
</dbReference>
<protein>
    <submittedName>
        <fullName evidence="1">Uncharacterized protein</fullName>
    </submittedName>
</protein>
<accession>A0ABD5VEE2</accession>
<gene>
    <name evidence="1" type="ORF">ACFQGB_08280</name>
</gene>
<comment type="caution">
    <text evidence="1">The sequence shown here is derived from an EMBL/GenBank/DDBJ whole genome shotgun (WGS) entry which is preliminary data.</text>
</comment>
<sequence>MSYETIRIEANERLPEELAELERGQDAFEAAVLRAVYAVFRNGITPPEAVSAAYGFDAVRPPLYKKSVLRPVKREALQNWVRLLLNETLQPLTFHRKQSQIEIPQFVGLFATSAPYDCGVQTVPDVVDHHENRATIPEGSGGFGPSIILTRET</sequence>
<dbReference type="EMBL" id="JBHSXN010000002">
    <property type="protein sequence ID" value="MFC6952858.1"/>
    <property type="molecule type" value="Genomic_DNA"/>
</dbReference>
<evidence type="ECO:0000313" key="1">
    <source>
        <dbReference type="EMBL" id="MFC6952858.1"/>
    </source>
</evidence>
<dbReference type="RefSeq" id="WP_336349840.1">
    <property type="nucleotide sequence ID" value="NZ_JAZAQL010000002.1"/>
</dbReference>
<evidence type="ECO:0000313" key="2">
    <source>
        <dbReference type="Proteomes" id="UP001596395"/>
    </source>
</evidence>
<proteinExistence type="predicted"/>
<organism evidence="1 2">
    <name type="scientific">Halorubellus litoreus</name>
    <dbReference type="NCBI Taxonomy" id="755308"/>
    <lineage>
        <taxon>Archaea</taxon>
        <taxon>Methanobacteriati</taxon>
        <taxon>Methanobacteriota</taxon>
        <taxon>Stenosarchaea group</taxon>
        <taxon>Halobacteria</taxon>
        <taxon>Halobacteriales</taxon>
        <taxon>Halorubellaceae</taxon>
        <taxon>Halorubellus</taxon>
    </lineage>
</organism>